<dbReference type="PROSITE" id="PS00107">
    <property type="entry name" value="PROTEIN_KINASE_ATP"/>
    <property type="match status" value="1"/>
</dbReference>
<evidence type="ECO:0000256" key="2">
    <source>
        <dbReference type="ARBA" id="ARBA00012513"/>
    </source>
</evidence>
<evidence type="ECO:0000313" key="14">
    <source>
        <dbReference type="Proteomes" id="UP000738325"/>
    </source>
</evidence>
<keyword evidence="14" id="KW-1185">Reference proteome</keyword>
<feature type="compositionally biased region" description="Polar residues" evidence="11">
    <location>
        <begin position="532"/>
        <end position="547"/>
    </location>
</feature>
<sequence>MHHDARQMDGYEALESIGSGSFGLIRKVRRKADGKILARKEIDYRKMSTKEKEQLVAEVNILKDLKHPNIVEFLERVIDRENSFIYILMEYCEGGDLAAVIRRHKEKSYVVQLTASVPIPEEFVWSIMTQLVLALHECHCGMIVNEDNQPAPRHILHRDLKPDNVFLDAKKNVKLGDFGLSRSLTNPQKAFAQTYVGELITDSLYDAKSDIWSLGCVVYEMCALEPPFLAETQNELSAKIKLGRIQMLPAQYSQELNMVVRAMLQVNPRRRPTTGELLSNSRIRYTSVQLKKAVDMNEREERLGEKERIIKDREGKIAEREAFLATIERKFQAESQMLKEREGALNSREEAIRSTEASLNEWQKKLSWEQQHLDDRRRELLQEQERRQSMARKATSSKQGDAMAIDNSGLQDISSGKSGASSIINGTSQSSSHPAATTTGSSLERYLAARGIDTTSDLTLSRTVPRRKTALSAGRYSLQTPSAFRSVGTASGNNSAGGGGVSSQPLAPSTEALDLGGTYASNYVANNANVNQPSRAPTGSGSPSDSTLAAPKAFQTQPYTYQSSGGKESRLSGRLSQLPALSAGGSTTPTMATSDSQRLRGKSKSASTLIASMSSTTLSNMTSAPSSSSFQVPEPMKPTSSTTISGAASSTTASNQFLTSNYNFTPTLPSTSFSAPNDIQMSDSVETPSQQQNTLSNGSNISRPTSTPVITSSRGGLGFHPQTHTSSASSSALSSGTNVYPSRRPFAPGLVPSMGHIRFNPASGSGSSANGQAAVTTAGTSVAAHNTAANSAAVVDSTATPLSVSTTPSKPQGGMQLIDERSQRNGTPERSARQEDIDLRMEWDDDIPSPFIKKSYSRFPLSNLGGAPPSRNHLGS</sequence>
<feature type="domain" description="Protein kinase" evidence="12">
    <location>
        <begin position="11"/>
        <end position="283"/>
    </location>
</feature>
<evidence type="ECO:0000256" key="9">
    <source>
        <dbReference type="ARBA" id="ARBA00048679"/>
    </source>
</evidence>
<keyword evidence="5 10" id="KW-0547">Nucleotide-binding</keyword>
<dbReference type="Proteomes" id="UP000738325">
    <property type="component" value="Unassembled WGS sequence"/>
</dbReference>
<evidence type="ECO:0000256" key="1">
    <source>
        <dbReference type="ARBA" id="ARBA00010886"/>
    </source>
</evidence>
<keyword evidence="3 13" id="KW-0723">Serine/threonine-protein kinase</keyword>
<dbReference type="InterPro" id="IPR017441">
    <property type="entry name" value="Protein_kinase_ATP_BS"/>
</dbReference>
<evidence type="ECO:0000256" key="5">
    <source>
        <dbReference type="ARBA" id="ARBA00022741"/>
    </source>
</evidence>
<evidence type="ECO:0000313" key="13">
    <source>
        <dbReference type="EMBL" id="KAG0320331.1"/>
    </source>
</evidence>
<dbReference type="PANTHER" id="PTHR44899:SF10">
    <property type="entry name" value="NIMA-RELATED KINASE 2"/>
    <property type="match status" value="1"/>
</dbReference>
<feature type="region of interest" description="Disordered" evidence="11">
    <location>
        <begin position="579"/>
        <end position="649"/>
    </location>
</feature>
<dbReference type="GO" id="GO:0005524">
    <property type="term" value="F:ATP binding"/>
    <property type="evidence" value="ECO:0007669"/>
    <property type="project" value="UniProtKB-UniRule"/>
</dbReference>
<dbReference type="InterPro" id="IPR011009">
    <property type="entry name" value="Kinase-like_dom_sf"/>
</dbReference>
<evidence type="ECO:0000256" key="10">
    <source>
        <dbReference type="PROSITE-ProRule" id="PRU10141"/>
    </source>
</evidence>
<keyword evidence="7 10" id="KW-0067">ATP-binding</keyword>
<comment type="caution">
    <text evidence="13">The sequence shown here is derived from an EMBL/GenBank/DDBJ whole genome shotgun (WGS) entry which is preliminary data.</text>
</comment>
<reference evidence="13" key="1">
    <citation type="journal article" date="2020" name="Fungal Divers.">
        <title>Resolving the Mortierellaceae phylogeny through synthesis of multi-gene phylogenetics and phylogenomics.</title>
        <authorList>
            <person name="Vandepol N."/>
            <person name="Liber J."/>
            <person name="Desiro A."/>
            <person name="Na H."/>
            <person name="Kennedy M."/>
            <person name="Barry K."/>
            <person name="Grigoriev I.V."/>
            <person name="Miller A.N."/>
            <person name="O'Donnell K."/>
            <person name="Stajich J.E."/>
            <person name="Bonito G."/>
        </authorList>
    </citation>
    <scope>NUCLEOTIDE SEQUENCE</scope>
    <source>
        <strain evidence="13">REB-010B</strain>
    </source>
</reference>
<dbReference type="SUPFAM" id="SSF56112">
    <property type="entry name" value="Protein kinase-like (PK-like)"/>
    <property type="match status" value="1"/>
</dbReference>
<dbReference type="OrthoDB" id="10250725at2759"/>
<evidence type="ECO:0000256" key="4">
    <source>
        <dbReference type="ARBA" id="ARBA00022679"/>
    </source>
</evidence>
<dbReference type="AlphaFoldDB" id="A0A9P6UUW1"/>
<organism evidence="13 14">
    <name type="scientific">Dissophora globulifera</name>
    <dbReference type="NCBI Taxonomy" id="979702"/>
    <lineage>
        <taxon>Eukaryota</taxon>
        <taxon>Fungi</taxon>
        <taxon>Fungi incertae sedis</taxon>
        <taxon>Mucoromycota</taxon>
        <taxon>Mortierellomycotina</taxon>
        <taxon>Mortierellomycetes</taxon>
        <taxon>Mortierellales</taxon>
        <taxon>Mortierellaceae</taxon>
        <taxon>Dissophora</taxon>
    </lineage>
</organism>
<dbReference type="Gene3D" id="3.30.200.20">
    <property type="entry name" value="Phosphorylase Kinase, domain 1"/>
    <property type="match status" value="1"/>
</dbReference>
<feature type="compositionally biased region" description="Polar residues" evidence="11">
    <location>
        <begin position="797"/>
        <end position="810"/>
    </location>
</feature>
<dbReference type="CDD" id="cd08217">
    <property type="entry name" value="STKc_Nek2"/>
    <property type="match status" value="1"/>
</dbReference>
<keyword evidence="6 13" id="KW-0418">Kinase</keyword>
<feature type="binding site" evidence="10">
    <location>
        <position position="40"/>
    </location>
    <ligand>
        <name>ATP</name>
        <dbReference type="ChEBI" id="CHEBI:30616"/>
    </ligand>
</feature>
<evidence type="ECO:0000256" key="8">
    <source>
        <dbReference type="ARBA" id="ARBA00047899"/>
    </source>
</evidence>
<feature type="region of interest" description="Disordered" evidence="11">
    <location>
        <begin position="673"/>
        <end position="738"/>
    </location>
</feature>
<proteinExistence type="inferred from homology"/>
<feature type="compositionally biased region" description="Low complexity" evidence="11">
    <location>
        <begin position="726"/>
        <end position="735"/>
    </location>
</feature>
<feature type="region of interest" description="Disordered" evidence="11">
    <location>
        <begin position="530"/>
        <end position="549"/>
    </location>
</feature>
<dbReference type="FunFam" id="3.30.200.20:FF:000097">
    <property type="entry name" value="Probable serine/threonine-protein kinase nek1"/>
    <property type="match status" value="1"/>
</dbReference>
<dbReference type="InterPro" id="IPR000719">
    <property type="entry name" value="Prot_kinase_dom"/>
</dbReference>
<comment type="catalytic activity">
    <reaction evidence="8">
        <text>L-threonyl-[protein] + ATP = O-phospho-L-threonyl-[protein] + ADP + H(+)</text>
        <dbReference type="Rhea" id="RHEA:46608"/>
        <dbReference type="Rhea" id="RHEA-COMP:11060"/>
        <dbReference type="Rhea" id="RHEA-COMP:11605"/>
        <dbReference type="ChEBI" id="CHEBI:15378"/>
        <dbReference type="ChEBI" id="CHEBI:30013"/>
        <dbReference type="ChEBI" id="CHEBI:30616"/>
        <dbReference type="ChEBI" id="CHEBI:61977"/>
        <dbReference type="ChEBI" id="CHEBI:456216"/>
        <dbReference type="EC" id="2.7.11.1"/>
    </reaction>
</comment>
<dbReference type="EC" id="2.7.11.1" evidence="2"/>
<dbReference type="InterPro" id="IPR051131">
    <property type="entry name" value="NEK_Ser/Thr_kinase_NIMA"/>
</dbReference>
<dbReference type="EMBL" id="JAAAIP010000288">
    <property type="protein sequence ID" value="KAG0320331.1"/>
    <property type="molecule type" value="Genomic_DNA"/>
</dbReference>
<dbReference type="GO" id="GO:0004674">
    <property type="term" value="F:protein serine/threonine kinase activity"/>
    <property type="evidence" value="ECO:0007669"/>
    <property type="project" value="UniProtKB-KW"/>
</dbReference>
<dbReference type="PANTHER" id="PTHR44899">
    <property type="entry name" value="CAMK FAMILY PROTEIN KINASE"/>
    <property type="match status" value="1"/>
</dbReference>
<dbReference type="InterPro" id="IPR008271">
    <property type="entry name" value="Ser/Thr_kinase_AS"/>
</dbReference>
<feature type="compositionally biased region" description="Low complexity" evidence="11">
    <location>
        <begin position="639"/>
        <end position="649"/>
    </location>
</feature>
<feature type="compositionally biased region" description="Polar residues" evidence="11">
    <location>
        <begin position="584"/>
        <end position="596"/>
    </location>
</feature>
<protein>
    <recommendedName>
        <fullName evidence="2">non-specific serine/threonine protein kinase</fullName>
        <ecNumber evidence="2">2.7.11.1</ecNumber>
    </recommendedName>
</protein>
<dbReference type="PROSITE" id="PS00108">
    <property type="entry name" value="PROTEIN_KINASE_ST"/>
    <property type="match status" value="1"/>
</dbReference>
<name>A0A9P6UUW1_9FUNG</name>
<feature type="region of interest" description="Disordered" evidence="11">
    <location>
        <begin position="383"/>
        <end position="439"/>
    </location>
</feature>
<dbReference type="Pfam" id="PF00069">
    <property type="entry name" value="Pkinase"/>
    <property type="match status" value="1"/>
</dbReference>
<dbReference type="PROSITE" id="PS50011">
    <property type="entry name" value="PROTEIN_KINASE_DOM"/>
    <property type="match status" value="1"/>
</dbReference>
<comment type="similarity">
    <text evidence="1">Belongs to the protein kinase superfamily. NEK Ser/Thr protein kinase family. NIMA subfamily.</text>
</comment>
<evidence type="ECO:0000256" key="7">
    <source>
        <dbReference type="ARBA" id="ARBA00022840"/>
    </source>
</evidence>
<feature type="compositionally biased region" description="Polar residues" evidence="11">
    <location>
        <begin position="673"/>
        <end position="714"/>
    </location>
</feature>
<feature type="region of interest" description="Disordered" evidence="11">
    <location>
        <begin position="857"/>
        <end position="876"/>
    </location>
</feature>
<feature type="compositionally biased region" description="Basic and acidic residues" evidence="11">
    <location>
        <begin position="830"/>
        <end position="842"/>
    </location>
</feature>
<feature type="region of interest" description="Disordered" evidence="11">
    <location>
        <begin position="485"/>
        <end position="513"/>
    </location>
</feature>
<dbReference type="SMART" id="SM00220">
    <property type="entry name" value="S_TKc"/>
    <property type="match status" value="1"/>
</dbReference>
<feature type="compositionally biased region" description="Low complexity" evidence="11">
    <location>
        <begin position="413"/>
        <end position="432"/>
    </location>
</feature>
<accession>A0A9P6UUW1</accession>
<evidence type="ECO:0000256" key="11">
    <source>
        <dbReference type="SAM" id="MobiDB-lite"/>
    </source>
</evidence>
<evidence type="ECO:0000256" key="3">
    <source>
        <dbReference type="ARBA" id="ARBA00022527"/>
    </source>
</evidence>
<feature type="region of interest" description="Disordered" evidence="11">
    <location>
        <begin position="794"/>
        <end position="850"/>
    </location>
</feature>
<dbReference type="Gene3D" id="1.10.510.10">
    <property type="entry name" value="Transferase(Phosphotransferase) domain 1"/>
    <property type="match status" value="1"/>
</dbReference>
<gene>
    <name evidence="13" type="primary">KIN3</name>
    <name evidence="13" type="ORF">BGZ99_004575</name>
</gene>
<evidence type="ECO:0000259" key="12">
    <source>
        <dbReference type="PROSITE" id="PS50011"/>
    </source>
</evidence>
<evidence type="ECO:0000256" key="6">
    <source>
        <dbReference type="ARBA" id="ARBA00022777"/>
    </source>
</evidence>
<keyword evidence="4" id="KW-0808">Transferase</keyword>
<comment type="catalytic activity">
    <reaction evidence="9">
        <text>L-seryl-[protein] + ATP = O-phospho-L-seryl-[protein] + ADP + H(+)</text>
        <dbReference type="Rhea" id="RHEA:17989"/>
        <dbReference type="Rhea" id="RHEA-COMP:9863"/>
        <dbReference type="Rhea" id="RHEA-COMP:11604"/>
        <dbReference type="ChEBI" id="CHEBI:15378"/>
        <dbReference type="ChEBI" id="CHEBI:29999"/>
        <dbReference type="ChEBI" id="CHEBI:30616"/>
        <dbReference type="ChEBI" id="CHEBI:83421"/>
        <dbReference type="ChEBI" id="CHEBI:456216"/>
        <dbReference type="EC" id="2.7.11.1"/>
    </reaction>
</comment>
<feature type="compositionally biased region" description="Low complexity" evidence="11">
    <location>
        <begin position="612"/>
        <end position="623"/>
    </location>
</feature>